<keyword evidence="1 3" id="KW-0597">Phosphoprotein</keyword>
<dbReference type="PROSITE" id="PS50043">
    <property type="entry name" value="HTH_LUXR_2"/>
    <property type="match status" value="1"/>
</dbReference>
<evidence type="ECO:0000313" key="7">
    <source>
        <dbReference type="Proteomes" id="UP000076959"/>
    </source>
</evidence>
<comment type="caution">
    <text evidence="6">The sequence shown here is derived from an EMBL/GenBank/DDBJ whole genome shotgun (WGS) entry which is preliminary data.</text>
</comment>
<dbReference type="InterPro" id="IPR000792">
    <property type="entry name" value="Tscrpt_reg_LuxR_C"/>
</dbReference>
<organism evidence="6 7">
    <name type="scientific">Bradyrhizobium centrolobii</name>
    <dbReference type="NCBI Taxonomy" id="1505087"/>
    <lineage>
        <taxon>Bacteria</taxon>
        <taxon>Pseudomonadati</taxon>
        <taxon>Pseudomonadota</taxon>
        <taxon>Alphaproteobacteria</taxon>
        <taxon>Hyphomicrobiales</taxon>
        <taxon>Nitrobacteraceae</taxon>
        <taxon>Bradyrhizobium</taxon>
    </lineage>
</organism>
<dbReference type="Pfam" id="PF00072">
    <property type="entry name" value="Response_reg"/>
    <property type="match status" value="1"/>
</dbReference>
<dbReference type="InterPro" id="IPR058245">
    <property type="entry name" value="NreC/VraR/RcsB-like_REC"/>
</dbReference>
<dbReference type="OrthoDB" id="9784719at2"/>
<dbReference type="GO" id="GO:0000160">
    <property type="term" value="P:phosphorelay signal transduction system"/>
    <property type="evidence" value="ECO:0007669"/>
    <property type="project" value="InterPro"/>
</dbReference>
<dbReference type="GO" id="GO:0006355">
    <property type="term" value="P:regulation of DNA-templated transcription"/>
    <property type="evidence" value="ECO:0007669"/>
    <property type="project" value="InterPro"/>
</dbReference>
<name>A0A176YFD2_9BRAD</name>
<gene>
    <name evidence="6" type="ORF">AYJ54_23630</name>
</gene>
<evidence type="ECO:0000256" key="2">
    <source>
        <dbReference type="ARBA" id="ARBA00023125"/>
    </source>
</evidence>
<evidence type="ECO:0000259" key="4">
    <source>
        <dbReference type="PROSITE" id="PS50043"/>
    </source>
</evidence>
<dbReference type="RefSeq" id="WP_063705119.1">
    <property type="nucleotide sequence ID" value="NZ_LUUB01000082.1"/>
</dbReference>
<feature type="domain" description="Response regulatory" evidence="5">
    <location>
        <begin position="2"/>
        <end position="120"/>
    </location>
</feature>
<dbReference type="InterPro" id="IPR051015">
    <property type="entry name" value="EvgA-like"/>
</dbReference>
<reference evidence="6 7" key="1">
    <citation type="submission" date="2016-03" db="EMBL/GenBank/DDBJ databases">
        <title>Draft Genome Sequence of the Strain BR 10245 (Bradyrhizobium sp.) isolated from nodules of Centrolobium paraense.</title>
        <authorList>
            <person name="Simoes-Araujo J.L.Sr."/>
            <person name="Barauna A.C."/>
            <person name="Silva K."/>
            <person name="Zilli J.E."/>
        </authorList>
    </citation>
    <scope>NUCLEOTIDE SEQUENCE [LARGE SCALE GENOMIC DNA]</scope>
    <source>
        <strain evidence="6 7">BR 10245</strain>
    </source>
</reference>
<proteinExistence type="predicted"/>
<dbReference type="PANTHER" id="PTHR45566">
    <property type="entry name" value="HTH-TYPE TRANSCRIPTIONAL REGULATOR YHJB-RELATED"/>
    <property type="match status" value="1"/>
</dbReference>
<evidence type="ECO:0000259" key="5">
    <source>
        <dbReference type="PROSITE" id="PS50110"/>
    </source>
</evidence>
<dbReference type="SMART" id="SM00421">
    <property type="entry name" value="HTH_LUXR"/>
    <property type="match status" value="1"/>
</dbReference>
<dbReference type="AlphaFoldDB" id="A0A176YFD2"/>
<evidence type="ECO:0000313" key="6">
    <source>
        <dbReference type="EMBL" id="OAF04832.1"/>
    </source>
</evidence>
<accession>A0A176YFD2</accession>
<dbReference type="Gene3D" id="3.40.50.2300">
    <property type="match status" value="1"/>
</dbReference>
<evidence type="ECO:0000256" key="3">
    <source>
        <dbReference type="PROSITE-ProRule" id="PRU00169"/>
    </source>
</evidence>
<dbReference type="SUPFAM" id="SSF46894">
    <property type="entry name" value="C-terminal effector domain of the bipartite response regulators"/>
    <property type="match status" value="1"/>
</dbReference>
<dbReference type="SMART" id="SM00448">
    <property type="entry name" value="REC"/>
    <property type="match status" value="1"/>
</dbReference>
<sequence>MRILIGDDHPLVQAALRSALSTVLPDLDIIACQSLDEALDVLSAQSDEIDLILWDLTMPGIQGFAALFILSAQFPTVPVAIISARQDTATIRRAIAYGASGYIPKSLSLPEMADAITKILAGEIWMPPNVGGRGSIQSADVELAARMASLSAQQLRILAMIVEGKLNKQIAGELDIAEQTVKGHVSTILRKLGVGSRTQAAVLAERLSFGQPGGT</sequence>
<dbReference type="SUPFAM" id="SSF52172">
    <property type="entry name" value="CheY-like"/>
    <property type="match status" value="1"/>
</dbReference>
<dbReference type="PANTHER" id="PTHR45566:SF1">
    <property type="entry name" value="HTH-TYPE TRANSCRIPTIONAL REGULATOR YHJB-RELATED"/>
    <property type="match status" value="1"/>
</dbReference>
<keyword evidence="2 6" id="KW-0238">DNA-binding</keyword>
<dbReference type="Proteomes" id="UP000076959">
    <property type="component" value="Unassembled WGS sequence"/>
</dbReference>
<dbReference type="STRING" id="1505087.AYJ54_23630"/>
<dbReference type="CDD" id="cd17535">
    <property type="entry name" value="REC_NarL-like"/>
    <property type="match status" value="1"/>
</dbReference>
<keyword evidence="7" id="KW-1185">Reference proteome</keyword>
<dbReference type="Pfam" id="PF00196">
    <property type="entry name" value="GerE"/>
    <property type="match status" value="1"/>
</dbReference>
<dbReference type="PRINTS" id="PR00038">
    <property type="entry name" value="HTHLUXR"/>
</dbReference>
<dbReference type="InterPro" id="IPR016032">
    <property type="entry name" value="Sig_transdc_resp-reg_C-effctor"/>
</dbReference>
<dbReference type="InterPro" id="IPR001789">
    <property type="entry name" value="Sig_transdc_resp-reg_receiver"/>
</dbReference>
<dbReference type="GO" id="GO:0003677">
    <property type="term" value="F:DNA binding"/>
    <property type="evidence" value="ECO:0007669"/>
    <property type="project" value="UniProtKB-KW"/>
</dbReference>
<evidence type="ECO:0000256" key="1">
    <source>
        <dbReference type="ARBA" id="ARBA00022553"/>
    </source>
</evidence>
<feature type="modified residue" description="4-aspartylphosphate" evidence="3">
    <location>
        <position position="55"/>
    </location>
</feature>
<protein>
    <submittedName>
        <fullName evidence="6">DNA-binding response regulator</fullName>
    </submittedName>
</protein>
<dbReference type="EMBL" id="LUUB01000082">
    <property type="protein sequence ID" value="OAF04832.1"/>
    <property type="molecule type" value="Genomic_DNA"/>
</dbReference>
<feature type="domain" description="HTH luxR-type" evidence="4">
    <location>
        <begin position="143"/>
        <end position="208"/>
    </location>
</feature>
<dbReference type="InterPro" id="IPR011006">
    <property type="entry name" value="CheY-like_superfamily"/>
</dbReference>
<dbReference type="CDD" id="cd06170">
    <property type="entry name" value="LuxR_C_like"/>
    <property type="match status" value="1"/>
</dbReference>
<dbReference type="PROSITE" id="PS50110">
    <property type="entry name" value="RESPONSE_REGULATORY"/>
    <property type="match status" value="1"/>
</dbReference>